<evidence type="ECO:0000313" key="6">
    <source>
        <dbReference type="EMBL" id="TDS26645.1"/>
    </source>
</evidence>
<dbReference type="InterPro" id="IPR047661">
    <property type="entry name" value="IstB"/>
</dbReference>
<dbReference type="PANTHER" id="PTHR30050">
    <property type="entry name" value="CHROMOSOMAL REPLICATION INITIATOR PROTEIN DNAA"/>
    <property type="match status" value="1"/>
</dbReference>
<dbReference type="Proteomes" id="UP000324896">
    <property type="component" value="Unassembled WGS sequence"/>
</dbReference>
<evidence type="ECO:0000256" key="2">
    <source>
        <dbReference type="ARBA" id="ARBA00022741"/>
    </source>
</evidence>
<name>A0A1G6SXZ2_9FIRM</name>
<dbReference type="SMART" id="SM00382">
    <property type="entry name" value="AAA"/>
    <property type="match status" value="1"/>
</dbReference>
<reference evidence="6 7" key="2">
    <citation type="submission" date="2019-03" db="EMBL/GenBank/DDBJ databases">
        <title>Deep subsurface shale carbon reservoir microbial communities from Ohio and West Virginia, USA.</title>
        <authorList>
            <person name="Wrighton K."/>
        </authorList>
    </citation>
    <scope>NUCLEOTIDE SEQUENCE [LARGE SCALE GENOMIC DNA]</scope>
    <source>
        <strain evidence="6 7">UTICA-S4D12</strain>
    </source>
</reference>
<dbReference type="CDD" id="cd00009">
    <property type="entry name" value="AAA"/>
    <property type="match status" value="1"/>
</dbReference>
<dbReference type="EMBL" id="SOAA01000033">
    <property type="protein sequence ID" value="TDS26645.1"/>
    <property type="molecule type" value="Genomic_DNA"/>
</dbReference>
<dbReference type="Gene3D" id="3.40.50.300">
    <property type="entry name" value="P-loop containing nucleotide triphosphate hydrolases"/>
    <property type="match status" value="1"/>
</dbReference>
<feature type="domain" description="AAA+ ATPase" evidence="4">
    <location>
        <begin position="101"/>
        <end position="236"/>
    </location>
</feature>
<gene>
    <name evidence="6" type="ORF">BY453_1339</name>
    <name evidence="5" type="ORF">SAMN04488597_13414</name>
</gene>
<proteinExistence type="inferred from homology"/>
<dbReference type="PANTHER" id="PTHR30050:SF4">
    <property type="entry name" value="ATP-BINDING PROTEIN RV3427C IN INSERTION SEQUENCE-RELATED"/>
    <property type="match status" value="1"/>
</dbReference>
<organism evidence="5 8">
    <name type="scientific">Halanaerobium congolense</name>
    <dbReference type="NCBI Taxonomy" id="54121"/>
    <lineage>
        <taxon>Bacteria</taxon>
        <taxon>Bacillati</taxon>
        <taxon>Bacillota</taxon>
        <taxon>Clostridia</taxon>
        <taxon>Halanaerobiales</taxon>
        <taxon>Halanaerobiaceae</taxon>
        <taxon>Halanaerobium</taxon>
    </lineage>
</organism>
<accession>A0A1G6SXZ2</accession>
<dbReference type="SUPFAM" id="SSF52540">
    <property type="entry name" value="P-loop containing nucleoside triphosphate hydrolases"/>
    <property type="match status" value="1"/>
</dbReference>
<evidence type="ECO:0000313" key="5">
    <source>
        <dbReference type="EMBL" id="SDD21668.1"/>
    </source>
</evidence>
<protein>
    <submittedName>
        <fullName evidence="5">DNA replication protein DnaC</fullName>
    </submittedName>
</protein>
<dbReference type="InterPro" id="IPR028350">
    <property type="entry name" value="DNAC/IstB-like"/>
</dbReference>
<keyword evidence="3" id="KW-0067">ATP-binding</keyword>
<keyword evidence="2" id="KW-0547">Nucleotide-binding</keyword>
<evidence type="ECO:0000259" key="4">
    <source>
        <dbReference type="SMART" id="SM00382"/>
    </source>
</evidence>
<sequence>MNKEIILETKNYIKELKIAGIRNDLNQKLAEAYRDNTPYEELLRDLFRDAYDMRKENGRKNRIKNAKFPYKKYLDTLIVDYLPESAQAKFKELKSLKFIEETRNIIFSGNPGTGKTHLSIGLGIKACNEGYKVFFATVPQFINQLKETQSERRLTNFESKFQKYDLIILDELGYISFDQKGSELLFSFLSLRAERKSTIITSNLSFERWNEVFNDPALTAAMVDRLTHKSYVINMNGNSYRMKETEEWLGQ</sequence>
<dbReference type="NCBIfam" id="NF038214">
    <property type="entry name" value="IS21_help_AAA"/>
    <property type="match status" value="1"/>
</dbReference>
<evidence type="ECO:0000313" key="7">
    <source>
        <dbReference type="Proteomes" id="UP000295758"/>
    </source>
</evidence>
<evidence type="ECO:0000256" key="1">
    <source>
        <dbReference type="ARBA" id="ARBA00008059"/>
    </source>
</evidence>
<dbReference type="InterPro" id="IPR002611">
    <property type="entry name" value="IstB_ATP-bd"/>
</dbReference>
<dbReference type="RefSeq" id="WP_089723375.1">
    <property type="nucleotide sequence ID" value="NZ_FMYT01000034.1"/>
</dbReference>
<dbReference type="AlphaFoldDB" id="A0A1G6SXZ2"/>
<comment type="similarity">
    <text evidence="1">Belongs to the IS21/IS1162 putative ATP-binding protein family.</text>
</comment>
<dbReference type="Pfam" id="PF01695">
    <property type="entry name" value="IstB_IS21"/>
    <property type="match status" value="1"/>
</dbReference>
<dbReference type="InterPro" id="IPR027417">
    <property type="entry name" value="P-loop_NTPase"/>
</dbReference>
<reference evidence="5 8" key="1">
    <citation type="submission" date="2016-10" db="EMBL/GenBank/DDBJ databases">
        <authorList>
            <person name="Varghese N."/>
            <person name="Submissions S."/>
        </authorList>
    </citation>
    <scope>NUCLEOTIDE SEQUENCE [LARGE SCALE GENOMIC DNA]</scope>
    <source>
        <strain evidence="5 8">WG10</strain>
    </source>
</reference>
<evidence type="ECO:0000313" key="8">
    <source>
        <dbReference type="Proteomes" id="UP000324896"/>
    </source>
</evidence>
<dbReference type="GO" id="GO:0006260">
    <property type="term" value="P:DNA replication"/>
    <property type="evidence" value="ECO:0007669"/>
    <property type="project" value="TreeGrafter"/>
</dbReference>
<dbReference type="PIRSF" id="PIRSF003073">
    <property type="entry name" value="DNAC_TnpB_IstB"/>
    <property type="match status" value="1"/>
</dbReference>
<evidence type="ECO:0000256" key="3">
    <source>
        <dbReference type="ARBA" id="ARBA00022840"/>
    </source>
</evidence>
<dbReference type="Proteomes" id="UP000295758">
    <property type="component" value="Unassembled WGS sequence"/>
</dbReference>
<dbReference type="InterPro" id="IPR003593">
    <property type="entry name" value="AAA+_ATPase"/>
</dbReference>
<dbReference type="EMBL" id="FMYT01000034">
    <property type="protein sequence ID" value="SDD21668.1"/>
    <property type="molecule type" value="Genomic_DNA"/>
</dbReference>
<dbReference type="GO" id="GO:0005524">
    <property type="term" value="F:ATP binding"/>
    <property type="evidence" value="ECO:0007669"/>
    <property type="project" value="UniProtKB-KW"/>
</dbReference>